<accession>A0AAW1M2D7</accession>
<name>A0AAW1M2D7_SAPOF</name>
<proteinExistence type="predicted"/>
<dbReference type="Gene3D" id="1.20.1280.50">
    <property type="match status" value="1"/>
</dbReference>
<feature type="domain" description="F-box" evidence="1">
    <location>
        <begin position="20"/>
        <end position="60"/>
    </location>
</feature>
<dbReference type="SUPFAM" id="SSF81383">
    <property type="entry name" value="F-box domain"/>
    <property type="match status" value="1"/>
</dbReference>
<reference evidence="2" key="1">
    <citation type="submission" date="2024-03" db="EMBL/GenBank/DDBJ databases">
        <title>WGS assembly of Saponaria officinalis var. Norfolk2.</title>
        <authorList>
            <person name="Jenkins J."/>
            <person name="Shu S."/>
            <person name="Grimwood J."/>
            <person name="Barry K."/>
            <person name="Goodstein D."/>
            <person name="Schmutz J."/>
            <person name="Leebens-Mack J."/>
            <person name="Osbourn A."/>
        </authorList>
    </citation>
    <scope>NUCLEOTIDE SEQUENCE [LARGE SCALE GENOMIC DNA]</scope>
    <source>
        <strain evidence="2">JIC</strain>
    </source>
</reference>
<sequence>MINDEGVESKHKKPDDINGLVDEMVVEILCRLPCHKSVVICKAVCKHWAALVSRPFFIRRFVAYKNIKNYAPYTSEYDELTMKMTSDKRFGRVVRKMDMPIFGHDTSGGNTYDGLMICFNDLIHNPKNVSVSYLPRLSNRLPKTLTVVGACNDLLLHRKYEDWYSFPRLDLCISNAQTKQWVELPPLHLQHTAAHIGLICDPYYSNHTTDLTLNDAYMACVIVILRPSKVTIVTEFFAHIFSPNTGGMWRNVVLSLPLSCEQAHYSSYFCIGRKYYFRCYKNCLIGFDPFVDDNGVIKCDSLHLPSPSVCPIATFGVFHKQLYICEATRKGECRMWALEDFETSCWSLRYSITSDDWIPRDSYLVRLIKDDVRIGKPIGFHPANPDVVYMLSRHKIILCNLRTRDMEVACELPEGSHVFFLEACPYQFTLPIWPSPLPTLGI</sequence>
<protein>
    <recommendedName>
        <fullName evidence="1">F-box domain-containing protein</fullName>
    </recommendedName>
</protein>
<dbReference type="PANTHER" id="PTHR35546">
    <property type="entry name" value="F-BOX PROTEIN INTERACTION DOMAIN PROTEIN-RELATED"/>
    <property type="match status" value="1"/>
</dbReference>
<dbReference type="EMBL" id="JBDFQZ010000003">
    <property type="protein sequence ID" value="KAK9743275.1"/>
    <property type="molecule type" value="Genomic_DNA"/>
</dbReference>
<dbReference type="Pfam" id="PF24750">
    <property type="entry name" value="b-prop_At3g26010-like"/>
    <property type="match status" value="1"/>
</dbReference>
<dbReference type="InterPro" id="IPR056592">
    <property type="entry name" value="Beta-prop_At3g26010-like"/>
</dbReference>
<comment type="caution">
    <text evidence="2">The sequence shown here is derived from an EMBL/GenBank/DDBJ whole genome shotgun (WGS) entry which is preliminary data.</text>
</comment>
<evidence type="ECO:0000313" key="2">
    <source>
        <dbReference type="EMBL" id="KAK9743275.1"/>
    </source>
</evidence>
<dbReference type="InterPro" id="IPR055290">
    <property type="entry name" value="At3g26010-like"/>
</dbReference>
<evidence type="ECO:0000313" key="3">
    <source>
        <dbReference type="Proteomes" id="UP001443914"/>
    </source>
</evidence>
<dbReference type="PANTHER" id="PTHR35546:SF130">
    <property type="entry name" value="EXPRESSED PROTEIN"/>
    <property type="match status" value="1"/>
</dbReference>
<evidence type="ECO:0000259" key="1">
    <source>
        <dbReference type="SMART" id="SM00256"/>
    </source>
</evidence>
<dbReference type="SMART" id="SM00256">
    <property type="entry name" value="FBOX"/>
    <property type="match status" value="1"/>
</dbReference>
<organism evidence="2 3">
    <name type="scientific">Saponaria officinalis</name>
    <name type="common">Common soapwort</name>
    <name type="synonym">Lychnis saponaria</name>
    <dbReference type="NCBI Taxonomy" id="3572"/>
    <lineage>
        <taxon>Eukaryota</taxon>
        <taxon>Viridiplantae</taxon>
        <taxon>Streptophyta</taxon>
        <taxon>Embryophyta</taxon>
        <taxon>Tracheophyta</taxon>
        <taxon>Spermatophyta</taxon>
        <taxon>Magnoliopsida</taxon>
        <taxon>eudicotyledons</taxon>
        <taxon>Gunneridae</taxon>
        <taxon>Pentapetalae</taxon>
        <taxon>Caryophyllales</taxon>
        <taxon>Caryophyllaceae</taxon>
        <taxon>Caryophylleae</taxon>
        <taxon>Saponaria</taxon>
    </lineage>
</organism>
<dbReference type="InterPro" id="IPR001810">
    <property type="entry name" value="F-box_dom"/>
</dbReference>
<keyword evidence="3" id="KW-1185">Reference proteome</keyword>
<dbReference type="InterPro" id="IPR036047">
    <property type="entry name" value="F-box-like_dom_sf"/>
</dbReference>
<dbReference type="AlphaFoldDB" id="A0AAW1M2D7"/>
<dbReference type="Proteomes" id="UP001443914">
    <property type="component" value="Unassembled WGS sequence"/>
</dbReference>
<gene>
    <name evidence="2" type="ORF">RND81_03G228300</name>
</gene>